<name>A0A3N1CN88_9ACTN</name>
<reference evidence="1 2" key="1">
    <citation type="submission" date="2018-11" db="EMBL/GenBank/DDBJ databases">
        <title>Sequencing the genomes of 1000 actinobacteria strains.</title>
        <authorList>
            <person name="Klenk H.-P."/>
        </authorList>
    </citation>
    <scope>NUCLEOTIDE SEQUENCE [LARGE SCALE GENOMIC DNA]</scope>
    <source>
        <strain evidence="1 2">DSM 44254</strain>
    </source>
</reference>
<dbReference type="AlphaFoldDB" id="A0A3N1CN88"/>
<evidence type="ECO:0000313" key="2">
    <source>
        <dbReference type="Proteomes" id="UP000272400"/>
    </source>
</evidence>
<keyword evidence="2" id="KW-1185">Reference proteome</keyword>
<sequence length="275" mass="29907">MPSSTVCPGACNKIARDLHDTYVQAVADYNEAGVRAASALNRAIEDGNDEAAAAAQLELDDLTHPDTPEVVWTAGDPIWCGRCKTRIRAAWADVDQLASLLGSWADGHRVRVAGTGERVVRSASPASPSPITDLLDELYGTVTRVEDEWRDSLGHLPVRRGTRRGAHNRSTAIAFIVEHLDTILGVPEYADLGHTALRWQRLLQAQTRTDPVVRPRPGRCPSCGMIATLQTEADGITKCKNCNRWLHEDEYADLVLAAADTAVISESRAARGGRR</sequence>
<dbReference type="Proteomes" id="UP000272400">
    <property type="component" value="Unassembled WGS sequence"/>
</dbReference>
<proteinExistence type="predicted"/>
<dbReference type="EMBL" id="RJKE01000001">
    <property type="protein sequence ID" value="ROO82614.1"/>
    <property type="molecule type" value="Genomic_DNA"/>
</dbReference>
<dbReference type="RefSeq" id="WP_123661621.1">
    <property type="nucleotide sequence ID" value="NZ_RJKE01000001.1"/>
</dbReference>
<comment type="caution">
    <text evidence="1">The sequence shown here is derived from an EMBL/GenBank/DDBJ whole genome shotgun (WGS) entry which is preliminary data.</text>
</comment>
<evidence type="ECO:0000313" key="1">
    <source>
        <dbReference type="EMBL" id="ROO82614.1"/>
    </source>
</evidence>
<gene>
    <name evidence="1" type="ORF">EDD29_0095</name>
</gene>
<protein>
    <submittedName>
        <fullName evidence="1">Uncharacterized protein</fullName>
    </submittedName>
</protein>
<organism evidence="1 2">
    <name type="scientific">Actinocorallia herbida</name>
    <dbReference type="NCBI Taxonomy" id="58109"/>
    <lineage>
        <taxon>Bacteria</taxon>
        <taxon>Bacillati</taxon>
        <taxon>Actinomycetota</taxon>
        <taxon>Actinomycetes</taxon>
        <taxon>Streptosporangiales</taxon>
        <taxon>Thermomonosporaceae</taxon>
        <taxon>Actinocorallia</taxon>
    </lineage>
</organism>
<dbReference type="OrthoDB" id="3469958at2"/>
<accession>A0A3N1CN88</accession>